<name>K9TIU6_9CYAN</name>
<accession>K9TIU6</accession>
<dbReference type="HOGENOM" id="CLU_166921_0_0_3"/>
<evidence type="ECO:0000313" key="2">
    <source>
        <dbReference type="EMBL" id="AFY82757.1"/>
    </source>
</evidence>
<dbReference type="KEGG" id="oac:Oscil6304_3176"/>
<dbReference type="AlphaFoldDB" id="K9TIU6"/>
<dbReference type="Proteomes" id="UP000010367">
    <property type="component" value="Chromosome"/>
</dbReference>
<organism evidence="2 3">
    <name type="scientific">Oscillatoria acuminata PCC 6304</name>
    <dbReference type="NCBI Taxonomy" id="56110"/>
    <lineage>
        <taxon>Bacteria</taxon>
        <taxon>Bacillati</taxon>
        <taxon>Cyanobacteriota</taxon>
        <taxon>Cyanophyceae</taxon>
        <taxon>Oscillatoriophycideae</taxon>
        <taxon>Oscillatoriales</taxon>
        <taxon>Oscillatoriaceae</taxon>
        <taxon>Oscillatoria</taxon>
    </lineage>
</organism>
<dbReference type="InParanoid" id="K9TIU6"/>
<keyword evidence="3" id="KW-1185">Reference proteome</keyword>
<proteinExistence type="predicted"/>
<dbReference type="OrthoDB" id="530832at2"/>
<dbReference type="PATRIC" id="fig|56110.3.peg.3788"/>
<sequence length="116" mass="13117">MKIRFQADVDLNHIIVKATLRRESLIDFQSAQTANLDSLSDLEVLAVAARLGRVLVSHDRKTMPLNFSEFITQTRSSGVIIIPQNISIRAAVEDIVLIWEASEAEEWINRIHILPL</sequence>
<protein>
    <recommendedName>
        <fullName evidence="1">DUF5615 domain-containing protein</fullName>
    </recommendedName>
</protein>
<dbReference type="eggNOG" id="COG4634">
    <property type="taxonomic scope" value="Bacteria"/>
</dbReference>
<dbReference type="EMBL" id="CP003607">
    <property type="protein sequence ID" value="AFY82757.1"/>
    <property type="molecule type" value="Genomic_DNA"/>
</dbReference>
<dbReference type="InterPro" id="IPR041049">
    <property type="entry name" value="DUF5615"/>
</dbReference>
<dbReference type="Pfam" id="PF18480">
    <property type="entry name" value="DUF5615"/>
    <property type="match status" value="1"/>
</dbReference>
<reference evidence="2 3" key="1">
    <citation type="submission" date="2012-06" db="EMBL/GenBank/DDBJ databases">
        <title>Finished chromosome of genome of Oscillatoria acuminata PCC 6304.</title>
        <authorList>
            <consortium name="US DOE Joint Genome Institute"/>
            <person name="Gugger M."/>
            <person name="Coursin T."/>
            <person name="Rippka R."/>
            <person name="Tandeau De Marsac N."/>
            <person name="Huntemann M."/>
            <person name="Wei C.-L."/>
            <person name="Han J."/>
            <person name="Detter J.C."/>
            <person name="Han C."/>
            <person name="Tapia R."/>
            <person name="Davenport K."/>
            <person name="Daligault H."/>
            <person name="Erkkila T."/>
            <person name="Gu W."/>
            <person name="Munk A.C.C."/>
            <person name="Teshima H."/>
            <person name="Xu Y."/>
            <person name="Chain P."/>
            <person name="Chen A."/>
            <person name="Krypides N."/>
            <person name="Mavromatis K."/>
            <person name="Markowitz V."/>
            <person name="Szeto E."/>
            <person name="Ivanova N."/>
            <person name="Mikhailova N."/>
            <person name="Ovchinnikova G."/>
            <person name="Pagani I."/>
            <person name="Pati A."/>
            <person name="Goodwin L."/>
            <person name="Peters L."/>
            <person name="Pitluck S."/>
            <person name="Woyke T."/>
            <person name="Kerfeld C."/>
        </authorList>
    </citation>
    <scope>NUCLEOTIDE SEQUENCE [LARGE SCALE GENOMIC DNA]</scope>
    <source>
        <strain evidence="2 3">PCC 6304</strain>
    </source>
</reference>
<feature type="domain" description="DUF5615" evidence="1">
    <location>
        <begin position="4"/>
        <end position="114"/>
    </location>
</feature>
<dbReference type="RefSeq" id="WP_015149390.1">
    <property type="nucleotide sequence ID" value="NC_019693.1"/>
</dbReference>
<evidence type="ECO:0000259" key="1">
    <source>
        <dbReference type="Pfam" id="PF18480"/>
    </source>
</evidence>
<dbReference type="STRING" id="56110.Oscil6304_3176"/>
<gene>
    <name evidence="2" type="ORF">Oscil6304_3176</name>
</gene>
<evidence type="ECO:0000313" key="3">
    <source>
        <dbReference type="Proteomes" id="UP000010367"/>
    </source>
</evidence>